<accession>A0AAW0D9N3</accession>
<evidence type="ECO:0000313" key="6">
    <source>
        <dbReference type="EMBL" id="KAK7048043.1"/>
    </source>
</evidence>
<dbReference type="Proteomes" id="UP001362999">
    <property type="component" value="Unassembled WGS sequence"/>
</dbReference>
<keyword evidence="3" id="KW-0804">Transcription</keyword>
<gene>
    <name evidence="6" type="ORF">R3P38DRAFT_2605712</name>
</gene>
<comment type="caution">
    <text evidence="6">The sequence shown here is derived from an EMBL/GenBank/DDBJ whole genome shotgun (WGS) entry which is preliminary data.</text>
</comment>
<dbReference type="AlphaFoldDB" id="A0AAW0D9N3"/>
<feature type="compositionally biased region" description="Polar residues" evidence="4">
    <location>
        <begin position="1"/>
        <end position="11"/>
    </location>
</feature>
<dbReference type="GO" id="GO:0030015">
    <property type="term" value="C:CCR4-NOT core complex"/>
    <property type="evidence" value="ECO:0007669"/>
    <property type="project" value="InterPro"/>
</dbReference>
<dbReference type="Pfam" id="PF04153">
    <property type="entry name" value="NOT2_3_5_C"/>
    <property type="match status" value="1"/>
</dbReference>
<keyword evidence="7" id="KW-1185">Reference proteome</keyword>
<feature type="region of interest" description="Disordered" evidence="4">
    <location>
        <begin position="1"/>
        <end position="214"/>
    </location>
</feature>
<dbReference type="GO" id="GO:0006355">
    <property type="term" value="P:regulation of DNA-templated transcription"/>
    <property type="evidence" value="ECO:0007669"/>
    <property type="project" value="InterPro"/>
</dbReference>
<dbReference type="GO" id="GO:0000289">
    <property type="term" value="P:nuclear-transcribed mRNA poly(A) tail shortening"/>
    <property type="evidence" value="ECO:0007669"/>
    <property type="project" value="UniProtKB-ARBA"/>
</dbReference>
<feature type="domain" description="NOT2/NOT3/NOT5 C-terminal" evidence="5">
    <location>
        <begin position="445"/>
        <end position="569"/>
    </location>
</feature>
<feature type="compositionally biased region" description="Low complexity" evidence="4">
    <location>
        <begin position="191"/>
        <end position="211"/>
    </location>
</feature>
<evidence type="ECO:0000313" key="7">
    <source>
        <dbReference type="Proteomes" id="UP001362999"/>
    </source>
</evidence>
<proteinExistence type="inferred from homology"/>
<feature type="compositionally biased region" description="Low complexity" evidence="4">
    <location>
        <begin position="94"/>
        <end position="112"/>
    </location>
</feature>
<dbReference type="InterPro" id="IPR038635">
    <property type="entry name" value="CCR4-NOT_su2/3/5_C_sf"/>
</dbReference>
<protein>
    <submittedName>
        <fullName evidence="6">NOT2 family protein</fullName>
    </submittedName>
</protein>
<evidence type="ECO:0000256" key="1">
    <source>
        <dbReference type="ARBA" id="ARBA00007682"/>
    </source>
</evidence>
<evidence type="ECO:0000256" key="3">
    <source>
        <dbReference type="ARBA" id="ARBA00023163"/>
    </source>
</evidence>
<feature type="region of interest" description="Disordered" evidence="4">
    <location>
        <begin position="229"/>
        <end position="380"/>
    </location>
</feature>
<evidence type="ECO:0000256" key="2">
    <source>
        <dbReference type="ARBA" id="ARBA00023015"/>
    </source>
</evidence>
<feature type="compositionally biased region" description="Low complexity" evidence="4">
    <location>
        <begin position="371"/>
        <end position="380"/>
    </location>
</feature>
<sequence length="612" mass="64562">MNRPGQQRTVAQQQPQYRQSSQQPVSQNPQQNQPYAPYAMPPRNVLPGAGYLPQRVPLTSPFIQPRATNGQTNGTGAANFPFGLTHAALPPHLQQQQQQQQVQQQQAQQQQQHTVGSTGEAALDPNDFPALGAPPNTQGSSAQNASNATGTPQSTSSYASAGSAPQTAPSHSHPHSTTSRDLTQDDFPALGENAPPSNNAAANNGAGAPPGLFSTGGAGGIPGMLNLSGMNMLGRHPGPFDDKRHPNPPNPAPPNATSAPFAQSNKANAPLHASSNPPPPPNQNPPNASTNTTAPSGASANTPAWASAAASSNPNPNGATPSFGENGNGNSNNNNSHPSSGALQHTTAALLHAQQQQQQQVGGSHPPPHQQPAHPQTPAQQVLVSAADRWGLLSLVATIREMNTDADFEAAGGRRLTDPRTVRLSGIGTDLGTMGLDMGFSGNLYSTFITPWADQSAAHAVEPDFHLPACYATVQAPPPGPSKASAFSDETLFFMFYASARDALQEVAAQELWNRNWRYHKDLRLWITKESGTAPSTKVHGGEQGLYTIWDADSWQKEHKEMNVIYADLEEKNVPAFAQSATLVPVSQSAAQGVTQQQQQQQQQQRGFAGAV</sequence>
<comment type="similarity">
    <text evidence="1">Belongs to the CNOT2/3/5 family.</text>
</comment>
<feature type="compositionally biased region" description="Low complexity" evidence="4">
    <location>
        <begin position="163"/>
        <end position="179"/>
    </location>
</feature>
<feature type="compositionally biased region" description="Low complexity" evidence="4">
    <location>
        <begin position="12"/>
        <end position="42"/>
    </location>
</feature>
<dbReference type="InterPro" id="IPR007282">
    <property type="entry name" value="NOT2/3/5_C"/>
</dbReference>
<feature type="compositionally biased region" description="Low complexity" evidence="4">
    <location>
        <begin position="285"/>
        <end position="364"/>
    </location>
</feature>
<dbReference type="PANTHER" id="PTHR23326">
    <property type="entry name" value="CCR4 NOT-RELATED"/>
    <property type="match status" value="1"/>
</dbReference>
<feature type="compositionally biased region" description="Polar residues" evidence="4">
    <location>
        <begin position="135"/>
        <end position="160"/>
    </location>
</feature>
<dbReference type="EMBL" id="JAWWNJ010000009">
    <property type="protein sequence ID" value="KAK7048043.1"/>
    <property type="molecule type" value="Genomic_DNA"/>
</dbReference>
<evidence type="ECO:0000259" key="5">
    <source>
        <dbReference type="Pfam" id="PF04153"/>
    </source>
</evidence>
<name>A0AAW0D9N3_9AGAR</name>
<keyword evidence="2" id="KW-0805">Transcription regulation</keyword>
<dbReference type="Gene3D" id="2.30.30.1020">
    <property type="entry name" value="CCR4-NOT complex subunit 2/3/5, C-terminal domain"/>
    <property type="match status" value="1"/>
</dbReference>
<organism evidence="6 7">
    <name type="scientific">Favolaschia claudopus</name>
    <dbReference type="NCBI Taxonomy" id="2862362"/>
    <lineage>
        <taxon>Eukaryota</taxon>
        <taxon>Fungi</taxon>
        <taxon>Dikarya</taxon>
        <taxon>Basidiomycota</taxon>
        <taxon>Agaricomycotina</taxon>
        <taxon>Agaricomycetes</taxon>
        <taxon>Agaricomycetidae</taxon>
        <taxon>Agaricales</taxon>
        <taxon>Marasmiineae</taxon>
        <taxon>Mycenaceae</taxon>
        <taxon>Favolaschia</taxon>
    </lineage>
</organism>
<dbReference type="InterPro" id="IPR040168">
    <property type="entry name" value="Not2/3/5"/>
</dbReference>
<reference evidence="6 7" key="1">
    <citation type="journal article" date="2024" name="J Genomics">
        <title>Draft genome sequencing and assembly of Favolaschia claudopus CIRM-BRFM 2984 isolated from oak limbs.</title>
        <authorList>
            <person name="Navarro D."/>
            <person name="Drula E."/>
            <person name="Chaduli D."/>
            <person name="Cazenave R."/>
            <person name="Ahrendt S."/>
            <person name="Wang J."/>
            <person name="Lipzen A."/>
            <person name="Daum C."/>
            <person name="Barry K."/>
            <person name="Grigoriev I.V."/>
            <person name="Favel A."/>
            <person name="Rosso M.N."/>
            <person name="Martin F."/>
        </authorList>
    </citation>
    <scope>NUCLEOTIDE SEQUENCE [LARGE SCALE GENOMIC DNA]</scope>
    <source>
        <strain evidence="6 7">CIRM-BRFM 2984</strain>
    </source>
</reference>
<feature type="compositionally biased region" description="Polar residues" evidence="4">
    <location>
        <begin position="66"/>
        <end position="76"/>
    </location>
</feature>
<evidence type="ECO:0000256" key="4">
    <source>
        <dbReference type="SAM" id="MobiDB-lite"/>
    </source>
</evidence>